<evidence type="ECO:0000313" key="1">
    <source>
        <dbReference type="EMBL" id="WEK36902.1"/>
    </source>
</evidence>
<dbReference type="AlphaFoldDB" id="A0AAJ5WWJ6"/>
<reference evidence="1" key="1">
    <citation type="submission" date="2023-03" db="EMBL/GenBank/DDBJ databases">
        <title>Andean soil-derived lignocellulolytic bacterial consortium as a source of novel taxa and putative plastic-active enzymes.</title>
        <authorList>
            <person name="Diaz-Garcia L."/>
            <person name="Chuvochina M."/>
            <person name="Feuerriegel G."/>
            <person name="Bunk B."/>
            <person name="Sproer C."/>
            <person name="Streit W.R."/>
            <person name="Rodriguez L.M."/>
            <person name="Overmann J."/>
            <person name="Jimenez D.J."/>
        </authorList>
    </citation>
    <scope>NUCLEOTIDE SEQUENCE</scope>
    <source>
        <strain evidence="1">MAG 7</strain>
    </source>
</reference>
<proteinExistence type="predicted"/>
<protein>
    <submittedName>
        <fullName evidence="1">Uncharacterized protein</fullName>
    </submittedName>
</protein>
<evidence type="ECO:0000313" key="2">
    <source>
        <dbReference type="Proteomes" id="UP001220610"/>
    </source>
</evidence>
<dbReference type="Proteomes" id="UP001220610">
    <property type="component" value="Chromosome"/>
</dbReference>
<dbReference type="EMBL" id="CP119311">
    <property type="protein sequence ID" value="WEK36902.1"/>
    <property type="molecule type" value="Genomic_DNA"/>
</dbReference>
<organism evidence="1 2">
    <name type="scientific">Candidatus Pseudobacter hemicellulosilyticus</name>
    <dbReference type="NCBI Taxonomy" id="3121375"/>
    <lineage>
        <taxon>Bacteria</taxon>
        <taxon>Pseudomonadati</taxon>
        <taxon>Bacteroidota</taxon>
        <taxon>Chitinophagia</taxon>
        <taxon>Chitinophagales</taxon>
        <taxon>Chitinophagaceae</taxon>
        <taxon>Pseudobacter</taxon>
    </lineage>
</organism>
<gene>
    <name evidence="1" type="ORF">P0Y53_05245</name>
</gene>
<accession>A0AAJ5WWJ6</accession>
<name>A0AAJ5WWJ6_9BACT</name>
<sequence length="93" mass="10696">MRNEGRRKRQQKNAADLLRFVNKNPNQLLYVVYQLFKNTMPPGGEDGLKATSSGPPVEMAIQYSNEIRIKELGIYEPGHGCICYKIDLAKWRQ</sequence>